<protein>
    <submittedName>
        <fullName evidence="2">Uncharacterized protein</fullName>
    </submittedName>
</protein>
<name>A0A6G1ELX0_9ORYZ</name>
<gene>
    <name evidence="2" type="ORF">E2562_017145</name>
</gene>
<dbReference type="Proteomes" id="UP000479710">
    <property type="component" value="Unassembled WGS sequence"/>
</dbReference>
<keyword evidence="3" id="KW-1185">Reference proteome</keyword>
<sequence>MDDDLVHDVTWAPDSCDDQDGMEVEVDELADTVAKSERHEAEVVVEDFDDVRFVLDSMAGDSEVPDSQVGMDVKTEDGSHWCDRCN</sequence>
<dbReference type="AlphaFoldDB" id="A0A6G1ELX0"/>
<dbReference type="EMBL" id="SPHZ02000003">
    <property type="protein sequence ID" value="KAF0925534.1"/>
    <property type="molecule type" value="Genomic_DNA"/>
</dbReference>
<evidence type="ECO:0000313" key="3">
    <source>
        <dbReference type="Proteomes" id="UP000479710"/>
    </source>
</evidence>
<comment type="caution">
    <text evidence="2">The sequence shown here is derived from an EMBL/GenBank/DDBJ whole genome shotgun (WGS) entry which is preliminary data.</text>
</comment>
<evidence type="ECO:0000313" key="2">
    <source>
        <dbReference type="EMBL" id="KAF0925534.1"/>
    </source>
</evidence>
<feature type="compositionally biased region" description="Basic and acidic residues" evidence="1">
    <location>
        <begin position="73"/>
        <end position="86"/>
    </location>
</feature>
<feature type="region of interest" description="Disordered" evidence="1">
    <location>
        <begin position="63"/>
        <end position="86"/>
    </location>
</feature>
<reference evidence="2 3" key="1">
    <citation type="submission" date="2019-11" db="EMBL/GenBank/DDBJ databases">
        <title>Whole genome sequence of Oryza granulata.</title>
        <authorList>
            <person name="Li W."/>
        </authorList>
    </citation>
    <scope>NUCLEOTIDE SEQUENCE [LARGE SCALE GENOMIC DNA]</scope>
    <source>
        <strain evidence="3">cv. Menghai</strain>
        <tissue evidence="2">Leaf</tissue>
    </source>
</reference>
<proteinExistence type="predicted"/>
<evidence type="ECO:0000256" key="1">
    <source>
        <dbReference type="SAM" id="MobiDB-lite"/>
    </source>
</evidence>
<organism evidence="2 3">
    <name type="scientific">Oryza meyeriana var. granulata</name>
    <dbReference type="NCBI Taxonomy" id="110450"/>
    <lineage>
        <taxon>Eukaryota</taxon>
        <taxon>Viridiplantae</taxon>
        <taxon>Streptophyta</taxon>
        <taxon>Embryophyta</taxon>
        <taxon>Tracheophyta</taxon>
        <taxon>Spermatophyta</taxon>
        <taxon>Magnoliopsida</taxon>
        <taxon>Liliopsida</taxon>
        <taxon>Poales</taxon>
        <taxon>Poaceae</taxon>
        <taxon>BOP clade</taxon>
        <taxon>Oryzoideae</taxon>
        <taxon>Oryzeae</taxon>
        <taxon>Oryzinae</taxon>
        <taxon>Oryza</taxon>
        <taxon>Oryza meyeriana</taxon>
    </lineage>
</organism>
<accession>A0A6G1ELX0</accession>